<protein>
    <recommendedName>
        <fullName evidence="6">Phosphate transporter</fullName>
    </recommendedName>
</protein>
<name>A0A935PWV6_9PROT</name>
<proteinExistence type="inferred from homology"/>
<dbReference type="PANTHER" id="PTHR11101:SF80">
    <property type="entry name" value="PHOSPHATE TRANSPORTER"/>
    <property type="match status" value="1"/>
</dbReference>
<evidence type="ECO:0000313" key="8">
    <source>
        <dbReference type="Proteomes" id="UP000697998"/>
    </source>
</evidence>
<feature type="transmembrane region" description="Helical" evidence="6">
    <location>
        <begin position="306"/>
        <end position="324"/>
    </location>
</feature>
<feature type="transmembrane region" description="Helical" evidence="6">
    <location>
        <begin position="187"/>
        <end position="205"/>
    </location>
</feature>
<dbReference type="InterPro" id="IPR001204">
    <property type="entry name" value="Phos_transporter"/>
</dbReference>
<reference evidence="7 8" key="1">
    <citation type="submission" date="2020-10" db="EMBL/GenBank/DDBJ databases">
        <title>Connecting structure to function with the recovery of over 1000 high-quality activated sludge metagenome-assembled genomes encoding full-length rRNA genes using long-read sequencing.</title>
        <authorList>
            <person name="Singleton C.M."/>
            <person name="Petriglieri F."/>
            <person name="Kristensen J.M."/>
            <person name="Kirkegaard R.H."/>
            <person name="Michaelsen T.Y."/>
            <person name="Andersen M.H."/>
            <person name="Karst S.M."/>
            <person name="Dueholm M.S."/>
            <person name="Nielsen P.H."/>
            <person name="Albertsen M."/>
        </authorList>
    </citation>
    <scope>NUCLEOTIDE SEQUENCE [LARGE SCALE GENOMIC DNA]</scope>
    <source>
        <strain evidence="7">EsbW_18-Q3-R4-48_BATAC.285</strain>
    </source>
</reference>
<comment type="subcellular location">
    <subcellularLocation>
        <location evidence="1 6">Membrane</location>
        <topology evidence="1 6">Multi-pass membrane protein</topology>
    </subcellularLocation>
</comment>
<evidence type="ECO:0000256" key="6">
    <source>
        <dbReference type="RuleBase" id="RU363058"/>
    </source>
</evidence>
<evidence type="ECO:0000256" key="1">
    <source>
        <dbReference type="ARBA" id="ARBA00004141"/>
    </source>
</evidence>
<evidence type="ECO:0000256" key="4">
    <source>
        <dbReference type="ARBA" id="ARBA00022989"/>
    </source>
</evidence>
<gene>
    <name evidence="7" type="ORF">IPJ27_01570</name>
</gene>
<feature type="transmembrane region" description="Helical" evidence="6">
    <location>
        <begin position="145"/>
        <end position="167"/>
    </location>
</feature>
<dbReference type="Pfam" id="PF01384">
    <property type="entry name" value="PHO4"/>
    <property type="match status" value="1"/>
</dbReference>
<dbReference type="GO" id="GO:0005315">
    <property type="term" value="F:phosphate transmembrane transporter activity"/>
    <property type="evidence" value="ECO:0007669"/>
    <property type="project" value="InterPro"/>
</dbReference>
<dbReference type="GO" id="GO:0035435">
    <property type="term" value="P:phosphate ion transmembrane transport"/>
    <property type="evidence" value="ECO:0007669"/>
    <property type="project" value="TreeGrafter"/>
</dbReference>
<feature type="transmembrane region" description="Helical" evidence="6">
    <location>
        <begin position="119"/>
        <end position="139"/>
    </location>
</feature>
<dbReference type="Proteomes" id="UP000697998">
    <property type="component" value="Unassembled WGS sequence"/>
</dbReference>
<keyword evidence="2 6" id="KW-0813">Transport</keyword>
<keyword evidence="3 6" id="KW-0812">Transmembrane</keyword>
<dbReference type="EMBL" id="JADJMH010000001">
    <property type="protein sequence ID" value="MBK7673541.1"/>
    <property type="molecule type" value="Genomic_DNA"/>
</dbReference>
<feature type="transmembrane region" description="Helical" evidence="6">
    <location>
        <begin position="393"/>
        <end position="415"/>
    </location>
</feature>
<feature type="transmembrane region" description="Helical" evidence="6">
    <location>
        <begin position="340"/>
        <end position="361"/>
    </location>
</feature>
<keyword evidence="5 6" id="KW-0472">Membrane</keyword>
<feature type="transmembrane region" description="Helical" evidence="6">
    <location>
        <begin position="12"/>
        <end position="34"/>
    </location>
</feature>
<evidence type="ECO:0000256" key="2">
    <source>
        <dbReference type="ARBA" id="ARBA00022448"/>
    </source>
</evidence>
<evidence type="ECO:0000256" key="3">
    <source>
        <dbReference type="ARBA" id="ARBA00022692"/>
    </source>
</evidence>
<sequence length="420" mass="43303">MEIIEQHQTLFYVLAVAGGLYMTWGIGANGVAVAMGTSVGSGAITVRHALVLAAIMAFCGAYLAGGEVADTISTGIIDARLFEQVPQLLAFAMIGALLAAGTWLILASMRGWPVATSHTIVGAVCGAGVAALGIDAVQWDMMGEIVASWFLSPILGGAVALLLTMSIRKLIFNTEDPIAKARQWGPVYAFLVGWIVSLITISKGLKHVNIHLGGVEGQTLAVAIGVLLGVAVRLMMNRITLDDYADRVSQFASVERLFIPQMVFTGAAMAFAHGSNEVANGIGPMAVVIQIIVTGQVSASSAITPSILFIGSLGIVAGLVTYGYKVMATVGHKITELTPTRAYCATVAAAFVTVAASGLGLPVSTTHIAVGAVMGVGIARGIGALDLRVVGGIIASWFITVPVGALLGAIIFHCLRTAFS</sequence>
<organism evidence="7 8">
    <name type="scientific">Candidatus Accumulibacter proximus</name>
    <dbReference type="NCBI Taxonomy" id="2954385"/>
    <lineage>
        <taxon>Bacteria</taxon>
        <taxon>Pseudomonadati</taxon>
        <taxon>Pseudomonadota</taxon>
        <taxon>Betaproteobacteria</taxon>
        <taxon>Candidatus Accumulibacter</taxon>
    </lineage>
</organism>
<dbReference type="PANTHER" id="PTHR11101">
    <property type="entry name" value="PHOSPHATE TRANSPORTER"/>
    <property type="match status" value="1"/>
</dbReference>
<feature type="transmembrane region" description="Helical" evidence="6">
    <location>
        <begin position="46"/>
        <end position="65"/>
    </location>
</feature>
<accession>A0A935PWV6</accession>
<keyword evidence="4 6" id="KW-1133">Transmembrane helix</keyword>
<comment type="caution">
    <text evidence="7">The sequence shown here is derived from an EMBL/GenBank/DDBJ whole genome shotgun (WGS) entry which is preliminary data.</text>
</comment>
<comment type="similarity">
    <text evidence="6">Belongs to the inorganic phosphate transporter (PiT) (TC 2.A.20) family.</text>
</comment>
<keyword evidence="6" id="KW-0592">Phosphate transport</keyword>
<dbReference type="AlphaFoldDB" id="A0A935PWV6"/>
<evidence type="ECO:0000256" key="5">
    <source>
        <dbReference type="ARBA" id="ARBA00023136"/>
    </source>
</evidence>
<feature type="transmembrane region" description="Helical" evidence="6">
    <location>
        <begin position="217"/>
        <end position="236"/>
    </location>
</feature>
<evidence type="ECO:0000313" key="7">
    <source>
        <dbReference type="EMBL" id="MBK7673541.1"/>
    </source>
</evidence>
<feature type="transmembrane region" description="Helical" evidence="6">
    <location>
        <begin position="85"/>
        <end position="107"/>
    </location>
</feature>
<dbReference type="GO" id="GO:0016020">
    <property type="term" value="C:membrane"/>
    <property type="evidence" value="ECO:0007669"/>
    <property type="project" value="UniProtKB-SubCell"/>
</dbReference>